<organism evidence="2 3">
    <name type="scientific">Anaerosalibacter bizertensis</name>
    <dbReference type="NCBI Taxonomy" id="932217"/>
    <lineage>
        <taxon>Bacteria</taxon>
        <taxon>Bacillati</taxon>
        <taxon>Bacillota</taxon>
        <taxon>Tissierellia</taxon>
        <taxon>Tissierellales</taxon>
        <taxon>Sporanaerobacteraceae</taxon>
        <taxon>Anaerosalibacter</taxon>
    </lineage>
</organism>
<dbReference type="EMBL" id="VULR01000018">
    <property type="protein sequence ID" value="MSS44179.1"/>
    <property type="molecule type" value="Genomic_DNA"/>
</dbReference>
<evidence type="ECO:0000313" key="2">
    <source>
        <dbReference type="EMBL" id="MSS44179.1"/>
    </source>
</evidence>
<dbReference type="RefSeq" id="WP_154484850.1">
    <property type="nucleotide sequence ID" value="NZ_VULR01000018.1"/>
</dbReference>
<sequence>MVFNVFLFFYYHLFSNIIDIFGFIGFEDLKKIILDEIKKFNEKNELNNSILDYMGFIVYMEDKDYFERKGSLYNLKCMIKRKKKERLKNIELQTKILIRNNKFSFNKLNRGFSTIEQQVVRTQVMYGDSYSYKFRRKLFVECIYTPMFFKVFINQRKRYDFSYTIDRAKVDILKFYYNKILEYPSNEKELFEKMAIQSKNLNVNNYRYYFHNEFKCSEEYFKIRKILRRNFSD</sequence>
<keyword evidence="1" id="KW-0472">Membrane</keyword>
<accession>A0A844FJN1</accession>
<feature type="transmembrane region" description="Helical" evidence="1">
    <location>
        <begin position="6"/>
        <end position="26"/>
    </location>
</feature>
<proteinExistence type="predicted"/>
<name>A0A844FJN1_9FIRM</name>
<keyword evidence="1" id="KW-1133">Transmembrane helix</keyword>
<evidence type="ECO:0000256" key="1">
    <source>
        <dbReference type="SAM" id="Phobius"/>
    </source>
</evidence>
<gene>
    <name evidence="2" type="ORF">FYJ27_10725</name>
</gene>
<keyword evidence="1" id="KW-0812">Transmembrane</keyword>
<protein>
    <submittedName>
        <fullName evidence="2">Uncharacterized protein</fullName>
    </submittedName>
</protein>
<dbReference type="AlphaFoldDB" id="A0A844FJN1"/>
<reference evidence="2 3" key="1">
    <citation type="submission" date="2019-08" db="EMBL/GenBank/DDBJ databases">
        <title>In-depth cultivation of the pig gut microbiome towards novel bacterial diversity and tailored functional studies.</title>
        <authorList>
            <person name="Wylensek D."/>
            <person name="Hitch T.C.A."/>
            <person name="Clavel T."/>
        </authorList>
    </citation>
    <scope>NUCLEOTIDE SEQUENCE [LARGE SCALE GENOMIC DNA]</scope>
    <source>
        <strain evidence="2 3">Med78-601-WT-4W-RMD-3</strain>
    </source>
</reference>
<evidence type="ECO:0000313" key="3">
    <source>
        <dbReference type="Proteomes" id="UP000462760"/>
    </source>
</evidence>
<dbReference type="Proteomes" id="UP000462760">
    <property type="component" value="Unassembled WGS sequence"/>
</dbReference>
<comment type="caution">
    <text evidence="2">The sequence shown here is derived from an EMBL/GenBank/DDBJ whole genome shotgun (WGS) entry which is preliminary data.</text>
</comment>